<dbReference type="GO" id="GO:0010181">
    <property type="term" value="F:FMN binding"/>
    <property type="evidence" value="ECO:0007669"/>
    <property type="project" value="InterPro"/>
</dbReference>
<dbReference type="STRING" id="1365950.SAMN05428963_12435"/>
<keyword evidence="1" id="KW-0413">Isomerase</keyword>
<dbReference type="EMBL" id="FUXL01000024">
    <property type="protein sequence ID" value="SKA38206.1"/>
    <property type="molecule type" value="Genomic_DNA"/>
</dbReference>
<proteinExistence type="predicted"/>
<keyword evidence="2" id="KW-1185">Reference proteome</keyword>
<dbReference type="Gene3D" id="3.20.20.70">
    <property type="entry name" value="Aldolase class I"/>
    <property type="match status" value="1"/>
</dbReference>
<dbReference type="InterPro" id="IPR011179">
    <property type="entry name" value="IPdP_isomerase"/>
</dbReference>
<name>A0A1T4TCU8_9HYPH</name>
<dbReference type="PANTHER" id="PTHR43665:SF1">
    <property type="entry name" value="ISOPENTENYL-DIPHOSPHATE DELTA-ISOMERASE"/>
    <property type="match status" value="1"/>
</dbReference>
<dbReference type="GO" id="GO:0008299">
    <property type="term" value="P:isoprenoid biosynthetic process"/>
    <property type="evidence" value="ECO:0007669"/>
    <property type="project" value="InterPro"/>
</dbReference>
<accession>A0A1T4TCU8</accession>
<dbReference type="OrthoDB" id="9795032at2"/>
<reference evidence="2" key="1">
    <citation type="submission" date="2017-02" db="EMBL/GenBank/DDBJ databases">
        <authorList>
            <person name="Varghese N."/>
            <person name="Submissions S."/>
        </authorList>
    </citation>
    <scope>NUCLEOTIDE SEQUENCE [LARGE SCALE GENOMIC DNA]</scope>
    <source>
        <strain evidence="2">USBA 369</strain>
    </source>
</reference>
<sequence length="111" mass="11626">MSSKTADSALALNPTLESHRAEMGFERLRFEHFALPELDMDEIDLGTTFLGRSVQAPLLISSLTGGIEQAAVINTNLAAAARRLGVALAAGSPRNAIEGRGLPGSIGRCGH</sequence>
<dbReference type="SUPFAM" id="SSF51395">
    <property type="entry name" value="FMN-linked oxidoreductases"/>
    <property type="match status" value="1"/>
</dbReference>
<evidence type="ECO:0000313" key="2">
    <source>
        <dbReference type="Proteomes" id="UP000190135"/>
    </source>
</evidence>
<evidence type="ECO:0000313" key="1">
    <source>
        <dbReference type="EMBL" id="SKA38206.1"/>
    </source>
</evidence>
<protein>
    <submittedName>
        <fullName evidence="1">Isopentenyl-diphosphate delta-isomerase</fullName>
    </submittedName>
</protein>
<dbReference type="GO" id="GO:0004452">
    <property type="term" value="F:isopentenyl-diphosphate delta-isomerase activity"/>
    <property type="evidence" value="ECO:0007669"/>
    <property type="project" value="InterPro"/>
</dbReference>
<dbReference type="PANTHER" id="PTHR43665">
    <property type="entry name" value="ISOPENTENYL-DIPHOSPHATE DELTA-ISOMERASE"/>
    <property type="match status" value="1"/>
</dbReference>
<dbReference type="RefSeq" id="WP_078710406.1">
    <property type="nucleotide sequence ID" value="NZ_FUXL01000024.1"/>
</dbReference>
<gene>
    <name evidence="1" type="ORF">SAMN05428963_12435</name>
</gene>
<dbReference type="AlphaFoldDB" id="A0A1T4TCU8"/>
<dbReference type="InterPro" id="IPR013785">
    <property type="entry name" value="Aldolase_TIM"/>
</dbReference>
<organism evidence="1 2">
    <name type="scientific">Consotaella salsifontis</name>
    <dbReference type="NCBI Taxonomy" id="1365950"/>
    <lineage>
        <taxon>Bacteria</taxon>
        <taxon>Pseudomonadati</taxon>
        <taxon>Pseudomonadota</taxon>
        <taxon>Alphaproteobacteria</taxon>
        <taxon>Hyphomicrobiales</taxon>
        <taxon>Aurantimonadaceae</taxon>
        <taxon>Consotaella</taxon>
    </lineage>
</organism>
<dbReference type="Proteomes" id="UP000190135">
    <property type="component" value="Unassembled WGS sequence"/>
</dbReference>